<feature type="coiled-coil region" evidence="1">
    <location>
        <begin position="141"/>
        <end position="178"/>
    </location>
</feature>
<reference evidence="2" key="1">
    <citation type="submission" date="2013-10" db="EMBL/GenBank/DDBJ databases">
        <title>Genomic analysis of the causative agents of coccidiosis in chickens.</title>
        <authorList>
            <person name="Reid A.J."/>
            <person name="Blake D."/>
            <person name="Billington K."/>
            <person name="Browne H."/>
            <person name="Dunn M."/>
            <person name="Hung S."/>
            <person name="Kawahara F."/>
            <person name="Miranda-Saavedra D."/>
            <person name="Mourier T."/>
            <person name="Nagra H."/>
            <person name="Otto T.D."/>
            <person name="Rawlings N."/>
            <person name="Sanchez A."/>
            <person name="Sanders M."/>
            <person name="Subramaniam C."/>
            <person name="Tay Y."/>
            <person name="Dear P."/>
            <person name="Doerig C."/>
            <person name="Gruber A."/>
            <person name="Parkinson J."/>
            <person name="Shirley M."/>
            <person name="Wan K.L."/>
            <person name="Berriman M."/>
            <person name="Tomley F."/>
            <person name="Pain A."/>
        </authorList>
    </citation>
    <scope>NUCLEOTIDE SEQUENCE [LARGE SCALE GENOMIC DNA]</scope>
    <source>
        <strain evidence="2">Houghton</strain>
    </source>
</reference>
<evidence type="ECO:0000256" key="1">
    <source>
        <dbReference type="SAM" id="Coils"/>
    </source>
</evidence>
<gene>
    <name evidence="2" type="ORF">EPH_0030130</name>
</gene>
<keyword evidence="3" id="KW-1185">Reference proteome</keyword>
<dbReference type="Proteomes" id="UP000018201">
    <property type="component" value="Unassembled WGS sequence"/>
</dbReference>
<accession>U6GGJ1</accession>
<evidence type="ECO:0000313" key="2">
    <source>
        <dbReference type="EMBL" id="CDI78662.1"/>
    </source>
</evidence>
<keyword evidence="1" id="KW-0175">Coiled coil</keyword>
<protein>
    <submittedName>
        <fullName evidence="2">Uncharacterized protein</fullName>
    </submittedName>
</protein>
<proteinExistence type="predicted"/>
<dbReference type="EMBL" id="HG691622">
    <property type="protein sequence ID" value="CDI78662.1"/>
    <property type="molecule type" value="Genomic_DNA"/>
</dbReference>
<reference evidence="2" key="2">
    <citation type="submission" date="2013-10" db="EMBL/GenBank/DDBJ databases">
        <authorList>
            <person name="Aslett M."/>
        </authorList>
    </citation>
    <scope>NUCLEOTIDE SEQUENCE [LARGE SCALE GENOMIC DNA]</scope>
    <source>
        <strain evidence="2">Houghton</strain>
    </source>
</reference>
<dbReference type="SUPFAM" id="SSF81995">
    <property type="entry name" value="beta-sandwich domain of Sec23/24"/>
    <property type="match status" value="1"/>
</dbReference>
<evidence type="ECO:0000313" key="3">
    <source>
        <dbReference type="Proteomes" id="UP000018201"/>
    </source>
</evidence>
<name>U6GGJ1_9EIME</name>
<feature type="coiled-coil region" evidence="1">
    <location>
        <begin position="67"/>
        <end position="98"/>
    </location>
</feature>
<dbReference type="OrthoDB" id="347877at2759"/>
<organism evidence="2 3">
    <name type="scientific">Eimeria praecox</name>
    <dbReference type="NCBI Taxonomy" id="51316"/>
    <lineage>
        <taxon>Eukaryota</taxon>
        <taxon>Sar</taxon>
        <taxon>Alveolata</taxon>
        <taxon>Apicomplexa</taxon>
        <taxon>Conoidasida</taxon>
        <taxon>Coccidia</taxon>
        <taxon>Eucoccidiorida</taxon>
        <taxon>Eimeriorina</taxon>
        <taxon>Eimeriidae</taxon>
        <taxon>Eimeria</taxon>
    </lineage>
</organism>
<sequence>MVCVFCLTAQQPTTQEDPSAAGQMKGLEEMKCQLLLELEEQLEKHVKPINDAIENQRQQLQQLVLPLQQLLRKLSSQLQQQTQQQQQQLRLLQLLQRQRQPPADDAALEKLRETLEKLFKTQEGFMVDNFGTAEKGLADVRFQLRDLREEAKQGLEQQQQQQQQLVSIQQHVEQQQQQQQHFLQQQQQVMEHLATITNQISVFSSQAAATGTPPQPCDRLSPAVGSSLAVSGAAAAVTGERETSLQFSDRLKDMVANDKYEEAFGLAISADLEKETKGVWVNFVCKQLNPDKIFDAEPPALGQAALLGIGKGAKHPPAVADAAAAAGGGGAIDAVLASAAAAVGVMCQVYHVKEDIYTYLRVQ</sequence>
<dbReference type="AlphaFoldDB" id="U6GGJ1"/>
<dbReference type="VEuPathDB" id="ToxoDB:EPH_0030130"/>